<evidence type="ECO:0000313" key="3">
    <source>
        <dbReference type="Proteomes" id="UP001195769"/>
    </source>
</evidence>
<accession>A0AAD4HG17</accession>
<sequence length="428" mass="48908">MMESDTSSPESSQASHASHFLDQARNINNPIDSISSAARRAVQLLSSDSSEALEGRQAEDHDERSLDSEKVEFRIPLNTTDRNISTTYVDRFHSESDHPMDILDSTKAAMNVPKTYPHLGWRLSTARRTDPPHRLLTSQDLNSAFKAARFEQMSGRKRKKLAIEIVNTMPVIKGKPAKKEASTCSAGEQSSRTSDLSLLPYTKELENIKRKLLCPEHRLGDSNDIFCWEWAKYLYDAQDSDNPCVTLPNTPHFDEIHKARKERTASLLQRMPTELISPIIHNHVHLSSESAIDNTWASNSEWQRGDPMVPPTLERTYALYMESDEETDEDGTPQDDIDDILRKIDLCYPALNFLQYVDKLKRRGIFYLPTAAHFGIRFYVEKVGMSEGAAYTFHTHVCKARMKEERARARRKEKGKKRARRVQADNLE</sequence>
<gene>
    <name evidence="2" type="ORF">F5891DRAFT_983626</name>
</gene>
<comment type="caution">
    <text evidence="2">The sequence shown here is derived from an EMBL/GenBank/DDBJ whole genome shotgun (WGS) entry which is preliminary data.</text>
</comment>
<dbReference type="RefSeq" id="XP_041221856.1">
    <property type="nucleotide sequence ID" value="XM_041377341.1"/>
</dbReference>
<feature type="region of interest" description="Disordered" evidence="1">
    <location>
        <begin position="48"/>
        <end position="67"/>
    </location>
</feature>
<feature type="compositionally biased region" description="Low complexity" evidence="1">
    <location>
        <begin position="7"/>
        <end position="18"/>
    </location>
</feature>
<feature type="region of interest" description="Disordered" evidence="1">
    <location>
        <begin position="1"/>
        <end position="24"/>
    </location>
</feature>
<feature type="region of interest" description="Disordered" evidence="1">
    <location>
        <begin position="406"/>
        <end position="428"/>
    </location>
</feature>
<keyword evidence="3" id="KW-1185">Reference proteome</keyword>
<dbReference type="Proteomes" id="UP001195769">
    <property type="component" value="Unassembled WGS sequence"/>
</dbReference>
<proteinExistence type="predicted"/>
<dbReference type="AlphaFoldDB" id="A0AAD4HG17"/>
<dbReference type="EMBL" id="JABBWK010000057">
    <property type="protein sequence ID" value="KAG1896280.1"/>
    <property type="molecule type" value="Genomic_DNA"/>
</dbReference>
<evidence type="ECO:0000256" key="1">
    <source>
        <dbReference type="SAM" id="MobiDB-lite"/>
    </source>
</evidence>
<protein>
    <submittedName>
        <fullName evidence="2">Uncharacterized protein</fullName>
    </submittedName>
</protein>
<organism evidence="2 3">
    <name type="scientific">Suillus fuscotomentosus</name>
    <dbReference type="NCBI Taxonomy" id="1912939"/>
    <lineage>
        <taxon>Eukaryota</taxon>
        <taxon>Fungi</taxon>
        <taxon>Dikarya</taxon>
        <taxon>Basidiomycota</taxon>
        <taxon>Agaricomycotina</taxon>
        <taxon>Agaricomycetes</taxon>
        <taxon>Agaricomycetidae</taxon>
        <taxon>Boletales</taxon>
        <taxon>Suillineae</taxon>
        <taxon>Suillaceae</taxon>
        <taxon>Suillus</taxon>
    </lineage>
</organism>
<evidence type="ECO:0000313" key="2">
    <source>
        <dbReference type="EMBL" id="KAG1896280.1"/>
    </source>
</evidence>
<feature type="compositionally biased region" description="Basic and acidic residues" evidence="1">
    <location>
        <begin position="53"/>
        <end position="67"/>
    </location>
</feature>
<name>A0AAD4HG17_9AGAM</name>
<feature type="compositionally biased region" description="Basic residues" evidence="1">
    <location>
        <begin position="408"/>
        <end position="421"/>
    </location>
</feature>
<dbReference type="GeneID" id="64671639"/>
<reference evidence="2" key="1">
    <citation type="journal article" date="2020" name="New Phytol.">
        <title>Comparative genomics reveals dynamic genome evolution in host specialist ectomycorrhizal fungi.</title>
        <authorList>
            <person name="Lofgren L.A."/>
            <person name="Nguyen N.H."/>
            <person name="Vilgalys R."/>
            <person name="Ruytinx J."/>
            <person name="Liao H.L."/>
            <person name="Branco S."/>
            <person name="Kuo A."/>
            <person name="LaButti K."/>
            <person name="Lipzen A."/>
            <person name="Andreopoulos W."/>
            <person name="Pangilinan J."/>
            <person name="Riley R."/>
            <person name="Hundley H."/>
            <person name="Na H."/>
            <person name="Barry K."/>
            <person name="Grigoriev I.V."/>
            <person name="Stajich J.E."/>
            <person name="Kennedy P.G."/>
        </authorList>
    </citation>
    <scope>NUCLEOTIDE SEQUENCE</scope>
    <source>
        <strain evidence="2">FC203</strain>
    </source>
</reference>